<sequence length="111" mass="12197">MSKYFEGVPTAADSPVKFECKYYNTLPLPGNPPMGSVDAIIGKVMTVHIKDEVLTNSILDVKEAKPIARCGYYPYTVVVETFEMIIPSSDQKGDDVLGGLDGSTRKHRDID</sequence>
<evidence type="ECO:0000313" key="2">
    <source>
        <dbReference type="EMBL" id="GMF56296.1"/>
    </source>
</evidence>
<dbReference type="AlphaFoldDB" id="A0A9W6Y8W9"/>
<reference evidence="2" key="1">
    <citation type="submission" date="2023-04" db="EMBL/GenBank/DDBJ databases">
        <title>Phytophthora fragariaefolia NBRC 109709.</title>
        <authorList>
            <person name="Ichikawa N."/>
            <person name="Sato H."/>
            <person name="Tonouchi N."/>
        </authorList>
    </citation>
    <scope>NUCLEOTIDE SEQUENCE</scope>
    <source>
        <strain evidence="2">NBRC 109709</strain>
    </source>
</reference>
<dbReference type="EMBL" id="BSXT01003952">
    <property type="protein sequence ID" value="GMF56296.1"/>
    <property type="molecule type" value="Genomic_DNA"/>
</dbReference>
<proteinExistence type="predicted"/>
<accession>A0A9W6Y8W9</accession>
<feature type="region of interest" description="Disordered" evidence="1">
    <location>
        <begin position="89"/>
        <end position="111"/>
    </location>
</feature>
<comment type="caution">
    <text evidence="2">The sequence shown here is derived from an EMBL/GenBank/DDBJ whole genome shotgun (WGS) entry which is preliminary data.</text>
</comment>
<dbReference type="PANTHER" id="PTHR43812">
    <property type="entry name" value="BLR2425 PROTEIN"/>
    <property type="match status" value="1"/>
</dbReference>
<keyword evidence="3" id="KW-1185">Reference proteome</keyword>
<dbReference type="Gene3D" id="2.30.110.10">
    <property type="entry name" value="Electron Transport, Fmn-binding Protein, Chain A"/>
    <property type="match status" value="1"/>
</dbReference>
<dbReference type="SUPFAM" id="SSF50475">
    <property type="entry name" value="FMN-binding split barrel"/>
    <property type="match status" value="1"/>
</dbReference>
<dbReference type="OrthoDB" id="298012at2759"/>
<organism evidence="2 3">
    <name type="scientific">Phytophthora fragariaefolia</name>
    <dbReference type="NCBI Taxonomy" id="1490495"/>
    <lineage>
        <taxon>Eukaryota</taxon>
        <taxon>Sar</taxon>
        <taxon>Stramenopiles</taxon>
        <taxon>Oomycota</taxon>
        <taxon>Peronosporomycetes</taxon>
        <taxon>Peronosporales</taxon>
        <taxon>Peronosporaceae</taxon>
        <taxon>Phytophthora</taxon>
    </lineage>
</organism>
<dbReference type="Proteomes" id="UP001165121">
    <property type="component" value="Unassembled WGS sequence"/>
</dbReference>
<dbReference type="PANTHER" id="PTHR43812:SF2">
    <property type="entry name" value="FLAVIN REDUCTASE LIKE DOMAIN-CONTAINING PROTEIN"/>
    <property type="match status" value="1"/>
</dbReference>
<gene>
    <name evidence="2" type="ORF">Pfra01_002386400</name>
</gene>
<evidence type="ECO:0000256" key="1">
    <source>
        <dbReference type="SAM" id="MobiDB-lite"/>
    </source>
</evidence>
<dbReference type="InterPro" id="IPR012349">
    <property type="entry name" value="Split_barrel_FMN-bd"/>
</dbReference>
<name>A0A9W6Y8W9_9STRA</name>
<protein>
    <submittedName>
        <fullName evidence="2">Unnamed protein product</fullName>
    </submittedName>
</protein>
<evidence type="ECO:0000313" key="3">
    <source>
        <dbReference type="Proteomes" id="UP001165121"/>
    </source>
</evidence>